<accession>A0A061HVG8</accession>
<name>A0A061HVG8_CRIGR</name>
<dbReference type="EMBL" id="KE682781">
    <property type="protein sequence ID" value="ERE66098.1"/>
    <property type="molecule type" value="Genomic_DNA"/>
</dbReference>
<gene>
    <name evidence="1" type="ORF">H671_8g19697</name>
</gene>
<evidence type="ECO:0000313" key="2">
    <source>
        <dbReference type="Proteomes" id="UP000030759"/>
    </source>
</evidence>
<sequence length="71" mass="8219">MNILTLTPSSINKTGPFTSISGTYRIFVHMVDHIDGFSYVEPSLHHWDEAYLIMVADFSDMFLDSVRQYFI</sequence>
<organism evidence="1 2">
    <name type="scientific">Cricetulus griseus</name>
    <name type="common">Chinese hamster</name>
    <name type="synonym">Cricetulus barabensis griseus</name>
    <dbReference type="NCBI Taxonomy" id="10029"/>
    <lineage>
        <taxon>Eukaryota</taxon>
        <taxon>Metazoa</taxon>
        <taxon>Chordata</taxon>
        <taxon>Craniata</taxon>
        <taxon>Vertebrata</taxon>
        <taxon>Euteleostomi</taxon>
        <taxon>Mammalia</taxon>
        <taxon>Eutheria</taxon>
        <taxon>Euarchontoglires</taxon>
        <taxon>Glires</taxon>
        <taxon>Rodentia</taxon>
        <taxon>Myomorpha</taxon>
        <taxon>Muroidea</taxon>
        <taxon>Cricetidae</taxon>
        <taxon>Cricetinae</taxon>
        <taxon>Cricetulus</taxon>
    </lineage>
</organism>
<protein>
    <submittedName>
        <fullName evidence="1">Uncharacterized protein</fullName>
    </submittedName>
</protein>
<dbReference type="Proteomes" id="UP000030759">
    <property type="component" value="Unassembled WGS sequence"/>
</dbReference>
<proteinExistence type="predicted"/>
<evidence type="ECO:0000313" key="1">
    <source>
        <dbReference type="EMBL" id="ERE66098.1"/>
    </source>
</evidence>
<dbReference type="AlphaFoldDB" id="A0A061HVG8"/>
<reference evidence="2" key="1">
    <citation type="journal article" date="2013" name="Nat. Biotechnol.">
        <title>Chinese hamster genome sequenced from sorted chromosomes.</title>
        <authorList>
            <person name="Brinkrolf K."/>
            <person name="Rupp O."/>
            <person name="Laux H."/>
            <person name="Kollin F."/>
            <person name="Ernst W."/>
            <person name="Linke B."/>
            <person name="Kofler R."/>
            <person name="Romand S."/>
            <person name="Hesse F."/>
            <person name="Budach W.E."/>
            <person name="Galosy S."/>
            <person name="Muller D."/>
            <person name="Noll T."/>
            <person name="Wienberg J."/>
            <person name="Jostock T."/>
            <person name="Leonard M."/>
            <person name="Grillari J."/>
            <person name="Tauch A."/>
            <person name="Goesmann A."/>
            <person name="Helk B."/>
            <person name="Mott J.E."/>
            <person name="Puhler A."/>
            <person name="Borth N."/>
        </authorList>
    </citation>
    <scope>NUCLEOTIDE SEQUENCE [LARGE SCALE GENOMIC DNA]</scope>
    <source>
        <strain evidence="2">17A/GY</strain>
    </source>
</reference>